<evidence type="ECO:0000313" key="1">
    <source>
        <dbReference type="EMBL" id="RUL78903.1"/>
    </source>
</evidence>
<comment type="caution">
    <text evidence="1">The sequence shown here is derived from an EMBL/GenBank/DDBJ whole genome shotgun (WGS) entry which is preliminary data.</text>
</comment>
<dbReference type="AlphaFoldDB" id="A0A432M9M3"/>
<evidence type="ECO:0000313" key="2">
    <source>
        <dbReference type="Proteomes" id="UP000274358"/>
    </source>
</evidence>
<organism evidence="1 2">
    <name type="scientific">Dyella choica</name>
    <dbReference type="NCBI Taxonomy" id="1927959"/>
    <lineage>
        <taxon>Bacteria</taxon>
        <taxon>Pseudomonadati</taxon>
        <taxon>Pseudomonadota</taxon>
        <taxon>Gammaproteobacteria</taxon>
        <taxon>Lysobacterales</taxon>
        <taxon>Rhodanobacteraceae</taxon>
        <taxon>Dyella</taxon>
    </lineage>
</organism>
<sequence>MEMPVGGFIHQGGALGHVKESEMGNLSKVNDQRVKVLIDGSQDYVKVNLWVKNGEMSPSAERVNFLAWHYLKDDLRGDPLHRYDDDYDVAAAEHYMYIRFLASRSGDPACITAPVMYAAKKLIDQMLGRLQAGQAQGGHPVLPSNPYVVAWGQRGVLDGLKDYKEANPGAPYKLGSAVESLAAFPYPQSFASKVGGYATWTGDLVPDRYK</sequence>
<protein>
    <submittedName>
        <fullName evidence="1">Uncharacterized protein</fullName>
    </submittedName>
</protein>
<gene>
    <name evidence="1" type="ORF">EKH80_03625</name>
</gene>
<reference evidence="1 2" key="1">
    <citation type="submission" date="2018-12" db="EMBL/GenBank/DDBJ databases">
        <title>Dyella dinghuensis sp. nov. DHOA06 and Dyella choica sp. nov. 4M-K27, isolated from forest soil.</title>
        <authorList>
            <person name="Qiu L.-H."/>
            <person name="Gao Z.-H."/>
        </authorList>
    </citation>
    <scope>NUCLEOTIDE SEQUENCE [LARGE SCALE GENOMIC DNA]</scope>
    <source>
        <strain evidence="1 2">4M-K27</strain>
    </source>
</reference>
<dbReference type="OrthoDB" id="7375561at2"/>
<accession>A0A432M9M3</accession>
<dbReference type="RefSeq" id="WP_126683360.1">
    <property type="nucleotide sequence ID" value="NZ_RYYV01000002.1"/>
</dbReference>
<keyword evidence="2" id="KW-1185">Reference proteome</keyword>
<dbReference type="Proteomes" id="UP000274358">
    <property type="component" value="Unassembled WGS sequence"/>
</dbReference>
<name>A0A432M9M3_9GAMM</name>
<dbReference type="EMBL" id="RYYV01000002">
    <property type="protein sequence ID" value="RUL78903.1"/>
    <property type="molecule type" value="Genomic_DNA"/>
</dbReference>
<proteinExistence type="predicted"/>